<dbReference type="CDD" id="cd03309">
    <property type="entry name" value="CmuC_like"/>
    <property type="match status" value="1"/>
</dbReference>
<evidence type="ECO:0000259" key="1">
    <source>
        <dbReference type="Pfam" id="PF01208"/>
    </source>
</evidence>
<dbReference type="RefSeq" id="WP_207300502.1">
    <property type="nucleotide sequence ID" value="NZ_CP071444.1"/>
</dbReference>
<dbReference type="EMBL" id="CP071444">
    <property type="protein sequence ID" value="QSX09163.1"/>
    <property type="molecule type" value="Genomic_DNA"/>
</dbReference>
<evidence type="ECO:0000313" key="2">
    <source>
        <dbReference type="EMBL" id="QSX09163.1"/>
    </source>
</evidence>
<dbReference type="PANTHER" id="PTHR47099:SF1">
    <property type="entry name" value="METHYLCOBAMIDE:COM METHYLTRANSFERASE MTBA"/>
    <property type="match status" value="1"/>
</dbReference>
<dbReference type="GO" id="GO:0006779">
    <property type="term" value="P:porphyrin-containing compound biosynthetic process"/>
    <property type="evidence" value="ECO:0007669"/>
    <property type="project" value="InterPro"/>
</dbReference>
<dbReference type="PANTHER" id="PTHR47099">
    <property type="entry name" value="METHYLCOBAMIDE:COM METHYLTRANSFERASE MTBA"/>
    <property type="match status" value="1"/>
</dbReference>
<reference evidence="2" key="1">
    <citation type="submission" date="2021-03" db="EMBL/GenBank/DDBJ databases">
        <title>Alkalibacter marinus sp. nov., isolated from tidal flat sediment.</title>
        <authorList>
            <person name="Namirimu T."/>
            <person name="Yang J.-A."/>
            <person name="Yang S.-H."/>
            <person name="Kim Y.-J."/>
            <person name="Kwon K.K."/>
        </authorList>
    </citation>
    <scope>NUCLEOTIDE SEQUENCE</scope>
    <source>
        <strain evidence="2">ES005</strain>
    </source>
</reference>
<dbReference type="GO" id="GO:0004853">
    <property type="term" value="F:uroporphyrinogen decarboxylase activity"/>
    <property type="evidence" value="ECO:0007669"/>
    <property type="project" value="InterPro"/>
</dbReference>
<feature type="domain" description="Uroporphyrinogen decarboxylase (URO-D)" evidence="1">
    <location>
        <begin position="123"/>
        <end position="294"/>
    </location>
</feature>
<dbReference type="InterPro" id="IPR038071">
    <property type="entry name" value="UROD/MetE-like_sf"/>
</dbReference>
<keyword evidence="3" id="KW-1185">Reference proteome</keyword>
<evidence type="ECO:0000313" key="3">
    <source>
        <dbReference type="Proteomes" id="UP000663499"/>
    </source>
</evidence>
<dbReference type="Gene3D" id="3.20.20.210">
    <property type="match status" value="1"/>
</dbReference>
<dbReference type="InterPro" id="IPR000257">
    <property type="entry name" value="Uroporphyrinogen_deCOase"/>
</dbReference>
<protein>
    <submittedName>
        <fullName evidence="2">Uroporphyrinogen decarboxylase</fullName>
    </submittedName>
</protein>
<dbReference type="Pfam" id="PF01208">
    <property type="entry name" value="URO-D"/>
    <property type="match status" value="1"/>
</dbReference>
<dbReference type="Proteomes" id="UP000663499">
    <property type="component" value="Chromosome"/>
</dbReference>
<dbReference type="InterPro" id="IPR052024">
    <property type="entry name" value="Methanogen_methyltrans"/>
</dbReference>
<gene>
    <name evidence="2" type="ORF">J0B03_03580</name>
</gene>
<organism evidence="2 3">
    <name type="scientific">Alkalibacter rhizosphaerae</name>
    <dbReference type="NCBI Taxonomy" id="2815577"/>
    <lineage>
        <taxon>Bacteria</taxon>
        <taxon>Bacillati</taxon>
        <taxon>Bacillota</taxon>
        <taxon>Clostridia</taxon>
        <taxon>Eubacteriales</taxon>
        <taxon>Eubacteriaceae</taxon>
        <taxon>Alkalibacter</taxon>
    </lineage>
</organism>
<accession>A0A974XG31</accession>
<name>A0A974XG31_9FIRM</name>
<dbReference type="AlphaFoldDB" id="A0A974XG31"/>
<dbReference type="KEGG" id="alka:J0B03_03580"/>
<sequence>MLTIRENLKEVMTGGNPDRYVKQYEFLDIIMECPLGVEFRYGETWKDNWGITWQWPEGQLGQFPVHDEEHIVLKDVTKWKEQVTIPSFPSDEASWAAAVEHANNVDRTQKYVAPFYAPGLFEMTHHLMSMENALMALYEEPEAMHELIDALVERELEFARLAVKYIKPDALFHHDDWGSQKASFVSPEMFEEFFLAPYKKIYGFWKENGVELIVHHNDSYSANLVPFMIDMGIDIWQGAMSTNDIPALIEKYGDKITFMGDVDSGIVDFPGWTPEIVREEVEKSVKRCGKLHFIPCLSQGLNISSFPGVYEEVDKAIGEMSEKMF</sequence>
<proteinExistence type="predicted"/>
<dbReference type="SUPFAM" id="SSF51726">
    <property type="entry name" value="UROD/MetE-like"/>
    <property type="match status" value="1"/>
</dbReference>